<dbReference type="HOGENOM" id="CLU_3272542_0_0_9"/>
<dbReference type="EMBL" id="AECS01000014">
    <property type="protein sequence ID" value="EFQ04530.1"/>
    <property type="molecule type" value="Genomic_DNA"/>
</dbReference>
<accession>E2ZB09</accession>
<evidence type="ECO:0000313" key="2">
    <source>
        <dbReference type="Proteomes" id="UP000003195"/>
    </source>
</evidence>
<reference evidence="1 2" key="1">
    <citation type="submission" date="2010-08" db="EMBL/GenBank/DDBJ databases">
        <authorList>
            <person name="Weinstock G."/>
            <person name="Sodergren E."/>
            <person name="Clifton S."/>
            <person name="Fulton L."/>
            <person name="Fulton B."/>
            <person name="Courtney L."/>
            <person name="Fronick C."/>
            <person name="Harrison M."/>
            <person name="Strong C."/>
            <person name="Farmer C."/>
            <person name="Delahaunty K."/>
            <person name="Markovic C."/>
            <person name="Hall O."/>
            <person name="Minx P."/>
            <person name="Tomlinson C."/>
            <person name="Mitreva M."/>
            <person name="Hou S."/>
            <person name="Chen J."/>
            <person name="Wollam A."/>
            <person name="Pepin K.H."/>
            <person name="Johnson M."/>
            <person name="Bhonagiri V."/>
            <person name="Zhang X."/>
            <person name="Suruliraj S."/>
            <person name="Warren W."/>
            <person name="Chinwalla A."/>
            <person name="Mardis E.R."/>
            <person name="Wilson R.K."/>
        </authorList>
    </citation>
    <scope>NUCLEOTIDE SEQUENCE [LARGE SCALE GENOMIC DNA]</scope>
    <source>
        <strain evidence="1 2">F0359</strain>
    </source>
</reference>
<evidence type="ECO:0000313" key="1">
    <source>
        <dbReference type="EMBL" id="EFQ04530.1"/>
    </source>
</evidence>
<name>E2ZB09_9FIRM</name>
<keyword evidence="2" id="KW-1185">Reference proteome</keyword>
<organism evidence="1 2">
    <name type="scientific">Megasphaera micronuciformis F0359</name>
    <dbReference type="NCBI Taxonomy" id="706434"/>
    <lineage>
        <taxon>Bacteria</taxon>
        <taxon>Bacillati</taxon>
        <taxon>Bacillota</taxon>
        <taxon>Negativicutes</taxon>
        <taxon>Veillonellales</taxon>
        <taxon>Veillonellaceae</taxon>
        <taxon>Megasphaera</taxon>
    </lineage>
</organism>
<protein>
    <submittedName>
        <fullName evidence="1">Uncharacterized protein</fullName>
    </submittedName>
</protein>
<dbReference type="Proteomes" id="UP000003195">
    <property type="component" value="Unassembled WGS sequence"/>
</dbReference>
<dbReference type="AlphaFoldDB" id="E2ZB09"/>
<comment type="caution">
    <text evidence="1">The sequence shown here is derived from an EMBL/GenBank/DDBJ whole genome shotgun (WGS) entry which is preliminary data.</text>
</comment>
<gene>
    <name evidence="1" type="ORF">HMPREF9429_00635</name>
</gene>
<sequence length="41" mass="4916">MHHFIYGISTYEKSDTSQRDIKNTRLEFSRRVFPALIISRT</sequence>
<proteinExistence type="predicted"/>